<evidence type="ECO:0000313" key="2">
    <source>
        <dbReference type="Proteomes" id="UP000182444"/>
    </source>
</evidence>
<dbReference type="EMBL" id="CP017557">
    <property type="protein sequence ID" value="AOW05168.1"/>
    <property type="molecule type" value="Genomic_DNA"/>
</dbReference>
<accession>A0A1D8NHR5</accession>
<sequence>MPPPPMDVFNFYYHQQLHLQAMSRPEISGTTCSPLLKFQIRHLSHSSYSTSLILSQTLYRRTAQPQIRHQLIDQDLRTTTRHLTEIRATPVSTNSDNRSVVQVSIYTLEDTSGSITLVYLALVARARGLENVKEWGYRVVSTISGGHKNSSVSILTGHEHQHALLQTYAQQLTTAKYCHEDDHTVI</sequence>
<dbReference type="GeneID" id="94583555"/>
<dbReference type="AlphaFoldDB" id="A0A1D8NHR5"/>
<protein>
    <submittedName>
        <fullName evidence="1">Uncharacterized protein</fullName>
    </submittedName>
</protein>
<dbReference type="VEuPathDB" id="FungiDB:YALI1_E11491g"/>
<reference evidence="1 2" key="1">
    <citation type="journal article" date="2016" name="PLoS ONE">
        <title>Sequence Assembly of Yarrowia lipolytica Strain W29/CLIB89 Shows Transposable Element Diversity.</title>
        <authorList>
            <person name="Magnan C."/>
            <person name="Yu J."/>
            <person name="Chang I."/>
            <person name="Jahn E."/>
            <person name="Kanomata Y."/>
            <person name="Wu J."/>
            <person name="Zeller M."/>
            <person name="Oakes M."/>
            <person name="Baldi P."/>
            <person name="Sandmeyer S."/>
        </authorList>
    </citation>
    <scope>NUCLEOTIDE SEQUENCE [LARGE SCALE GENOMIC DNA]</scope>
    <source>
        <strain evidence="2">CLIB89(W29)</strain>
    </source>
</reference>
<dbReference type="Proteomes" id="UP000182444">
    <property type="component" value="Chromosome 1E"/>
</dbReference>
<organism evidence="1 2">
    <name type="scientific">Yarrowia lipolytica</name>
    <name type="common">Candida lipolytica</name>
    <dbReference type="NCBI Taxonomy" id="4952"/>
    <lineage>
        <taxon>Eukaryota</taxon>
        <taxon>Fungi</taxon>
        <taxon>Dikarya</taxon>
        <taxon>Ascomycota</taxon>
        <taxon>Saccharomycotina</taxon>
        <taxon>Dipodascomycetes</taxon>
        <taxon>Dipodascales</taxon>
        <taxon>Dipodascales incertae sedis</taxon>
        <taxon>Yarrowia</taxon>
    </lineage>
</organism>
<proteinExistence type="predicted"/>
<gene>
    <name evidence="1" type="ORF">YALI1_E11491g</name>
</gene>
<evidence type="ECO:0000313" key="1">
    <source>
        <dbReference type="EMBL" id="AOW05168.1"/>
    </source>
</evidence>
<name>A0A1D8NHR5_YARLL</name>
<dbReference type="RefSeq" id="XP_068139046.1">
    <property type="nucleotide sequence ID" value="XM_068282945.1"/>
</dbReference>